<dbReference type="EMBL" id="QJKJ01006818">
    <property type="protein sequence ID" value="RDX85358.1"/>
    <property type="molecule type" value="Genomic_DNA"/>
</dbReference>
<evidence type="ECO:0000313" key="2">
    <source>
        <dbReference type="Proteomes" id="UP000257109"/>
    </source>
</evidence>
<evidence type="ECO:0008006" key="3">
    <source>
        <dbReference type="Google" id="ProtNLM"/>
    </source>
</evidence>
<dbReference type="Proteomes" id="UP000257109">
    <property type="component" value="Unassembled WGS sequence"/>
</dbReference>
<accession>A0A371G4A1</accession>
<organism evidence="1 2">
    <name type="scientific">Mucuna pruriens</name>
    <name type="common">Velvet bean</name>
    <name type="synonym">Dolichos pruriens</name>
    <dbReference type="NCBI Taxonomy" id="157652"/>
    <lineage>
        <taxon>Eukaryota</taxon>
        <taxon>Viridiplantae</taxon>
        <taxon>Streptophyta</taxon>
        <taxon>Embryophyta</taxon>
        <taxon>Tracheophyta</taxon>
        <taxon>Spermatophyta</taxon>
        <taxon>Magnoliopsida</taxon>
        <taxon>eudicotyledons</taxon>
        <taxon>Gunneridae</taxon>
        <taxon>Pentapetalae</taxon>
        <taxon>rosids</taxon>
        <taxon>fabids</taxon>
        <taxon>Fabales</taxon>
        <taxon>Fabaceae</taxon>
        <taxon>Papilionoideae</taxon>
        <taxon>50 kb inversion clade</taxon>
        <taxon>NPAAA clade</taxon>
        <taxon>indigoferoid/millettioid clade</taxon>
        <taxon>Phaseoleae</taxon>
        <taxon>Mucuna</taxon>
    </lineage>
</organism>
<comment type="caution">
    <text evidence="1">The sequence shown here is derived from an EMBL/GenBank/DDBJ whole genome shotgun (WGS) entry which is preliminary data.</text>
</comment>
<dbReference type="AlphaFoldDB" id="A0A371G4A1"/>
<dbReference type="OrthoDB" id="411615at2759"/>
<gene>
    <name evidence="1" type="ORF">CR513_33475</name>
</gene>
<protein>
    <recommendedName>
        <fullName evidence="3">Mitochondrial protein</fullName>
    </recommendedName>
</protein>
<keyword evidence="2" id="KW-1185">Reference proteome</keyword>
<name>A0A371G4A1_MUCPR</name>
<proteinExistence type="predicted"/>
<evidence type="ECO:0000313" key="1">
    <source>
        <dbReference type="EMBL" id="RDX85358.1"/>
    </source>
</evidence>
<feature type="non-terminal residue" evidence="1">
    <location>
        <position position="1"/>
    </location>
</feature>
<sequence>MFKFKVTPGKLITEKSHNEVREKDQYYGKQYKRHEKPTLVLQQVQLSEPKVIQRESFIAVIDAIKTPTSVKEALEDENWIQAINKDIRLVVKRNAQTYGIGFIGYEETFSPIAKMNMLRIFLSLAVHLG</sequence>
<reference evidence="1" key="1">
    <citation type="submission" date="2018-05" db="EMBL/GenBank/DDBJ databases">
        <title>Draft genome of Mucuna pruriens seed.</title>
        <authorList>
            <person name="Nnadi N.E."/>
            <person name="Vos R."/>
            <person name="Hasami M.H."/>
            <person name="Devisetty U.K."/>
            <person name="Aguiy J.C."/>
        </authorList>
    </citation>
    <scope>NUCLEOTIDE SEQUENCE [LARGE SCALE GENOMIC DNA]</scope>
    <source>
        <strain evidence="1">JCA_2017</strain>
    </source>
</reference>